<reference evidence="2 3" key="1">
    <citation type="submission" date="2019-11" db="EMBL/GenBank/DDBJ databases">
        <title>Streptomyces typhae sp. nov., a novel endophytic actinomycete isolated from the root of cattail pollen (Typha angustifolia L.).</title>
        <authorList>
            <person name="Peng C."/>
        </authorList>
    </citation>
    <scope>NUCLEOTIDE SEQUENCE [LARGE SCALE GENOMIC DNA]</scope>
    <source>
        <strain evidence="3">p1417</strain>
    </source>
</reference>
<comment type="caution">
    <text evidence="2">The sequence shown here is derived from an EMBL/GenBank/DDBJ whole genome shotgun (WGS) entry which is preliminary data.</text>
</comment>
<protein>
    <submittedName>
        <fullName evidence="2">Uncharacterized protein</fullName>
    </submittedName>
</protein>
<gene>
    <name evidence="2" type="ORF">GPA10_05685</name>
</gene>
<evidence type="ECO:0000313" key="3">
    <source>
        <dbReference type="Proteomes" id="UP000483802"/>
    </source>
</evidence>
<accession>A0A6L6WRF4</accession>
<proteinExistence type="predicted"/>
<dbReference type="EMBL" id="WPNZ01000002">
    <property type="protein sequence ID" value="MVO84277.1"/>
    <property type="molecule type" value="Genomic_DNA"/>
</dbReference>
<keyword evidence="3" id="KW-1185">Reference proteome</keyword>
<dbReference type="Proteomes" id="UP000483802">
    <property type="component" value="Unassembled WGS sequence"/>
</dbReference>
<keyword evidence="1" id="KW-1133">Transmembrane helix</keyword>
<organism evidence="2 3">
    <name type="scientific">Streptomyces typhae</name>
    <dbReference type="NCBI Taxonomy" id="2681492"/>
    <lineage>
        <taxon>Bacteria</taxon>
        <taxon>Bacillati</taxon>
        <taxon>Actinomycetota</taxon>
        <taxon>Actinomycetes</taxon>
        <taxon>Kitasatosporales</taxon>
        <taxon>Streptomycetaceae</taxon>
        <taxon>Streptomyces</taxon>
    </lineage>
</organism>
<name>A0A6L6WRF4_9ACTN</name>
<dbReference type="AlphaFoldDB" id="A0A6L6WRF4"/>
<dbReference type="RefSeq" id="WP_157164501.1">
    <property type="nucleotide sequence ID" value="NZ_WPNZ01000002.1"/>
</dbReference>
<keyword evidence="1" id="KW-0472">Membrane</keyword>
<keyword evidence="1" id="KW-0812">Transmembrane</keyword>
<evidence type="ECO:0000256" key="1">
    <source>
        <dbReference type="SAM" id="Phobius"/>
    </source>
</evidence>
<sequence>MEVDYTIPALDIRIGGFRMTLQRLPLRFLAAVGTFGGSALAAWFTTR</sequence>
<evidence type="ECO:0000313" key="2">
    <source>
        <dbReference type="EMBL" id="MVO84277.1"/>
    </source>
</evidence>
<feature type="transmembrane region" description="Helical" evidence="1">
    <location>
        <begin position="24"/>
        <end position="44"/>
    </location>
</feature>